<keyword evidence="5 7" id="KW-1133">Transmembrane helix</keyword>
<accession>A0A5S4GNL6</accession>
<reference evidence="9 10" key="1">
    <citation type="submission" date="2019-05" db="EMBL/GenBank/DDBJ databases">
        <title>Draft genome sequence of Actinomadura geliboluensis A8036.</title>
        <authorList>
            <person name="Saricaoglu S."/>
            <person name="Isik K."/>
        </authorList>
    </citation>
    <scope>NUCLEOTIDE SEQUENCE [LARGE SCALE GENOMIC DNA]</scope>
    <source>
        <strain evidence="9 10">A8036</strain>
    </source>
</reference>
<comment type="caution">
    <text evidence="9">The sequence shown here is derived from an EMBL/GenBank/DDBJ whole genome shotgun (WGS) entry which is preliminary data.</text>
</comment>
<feature type="transmembrane region" description="Helical" evidence="7">
    <location>
        <begin position="107"/>
        <end position="128"/>
    </location>
</feature>
<evidence type="ECO:0000256" key="3">
    <source>
        <dbReference type="ARBA" id="ARBA00022475"/>
    </source>
</evidence>
<dbReference type="Proteomes" id="UP000305238">
    <property type="component" value="Unassembled WGS sequence"/>
</dbReference>
<evidence type="ECO:0000256" key="6">
    <source>
        <dbReference type="ARBA" id="ARBA00023136"/>
    </source>
</evidence>
<dbReference type="Pfam" id="PF00528">
    <property type="entry name" value="BPD_transp_1"/>
    <property type="match status" value="1"/>
</dbReference>
<protein>
    <submittedName>
        <fullName evidence="9">ABC transporter permease</fullName>
    </submittedName>
</protein>
<dbReference type="GO" id="GO:0005886">
    <property type="term" value="C:plasma membrane"/>
    <property type="evidence" value="ECO:0007669"/>
    <property type="project" value="UniProtKB-SubCell"/>
</dbReference>
<feature type="domain" description="ABC transmembrane type-1" evidence="8">
    <location>
        <begin position="101"/>
        <end position="307"/>
    </location>
</feature>
<dbReference type="PROSITE" id="PS50928">
    <property type="entry name" value="ABC_TM1"/>
    <property type="match status" value="1"/>
</dbReference>
<gene>
    <name evidence="9" type="ORF">ETD96_25935</name>
</gene>
<dbReference type="Pfam" id="PF19300">
    <property type="entry name" value="BPD_transp_1_N"/>
    <property type="match status" value="1"/>
</dbReference>
<evidence type="ECO:0000313" key="9">
    <source>
        <dbReference type="EMBL" id="TMR34104.1"/>
    </source>
</evidence>
<dbReference type="PANTHER" id="PTHR43163">
    <property type="entry name" value="DIPEPTIDE TRANSPORT SYSTEM PERMEASE PROTEIN DPPB-RELATED"/>
    <property type="match status" value="1"/>
</dbReference>
<dbReference type="PANTHER" id="PTHR43163:SF6">
    <property type="entry name" value="DIPEPTIDE TRANSPORT SYSTEM PERMEASE PROTEIN DPPB-RELATED"/>
    <property type="match status" value="1"/>
</dbReference>
<dbReference type="SUPFAM" id="SSF161098">
    <property type="entry name" value="MetI-like"/>
    <property type="match status" value="1"/>
</dbReference>
<keyword evidence="10" id="KW-1185">Reference proteome</keyword>
<feature type="transmembrane region" description="Helical" evidence="7">
    <location>
        <begin position="137"/>
        <end position="161"/>
    </location>
</feature>
<comment type="subcellular location">
    <subcellularLocation>
        <location evidence="1 7">Cell membrane</location>
        <topology evidence="1 7">Multi-pass membrane protein</topology>
    </subcellularLocation>
</comment>
<proteinExistence type="inferred from homology"/>
<comment type="similarity">
    <text evidence="7">Belongs to the binding-protein-dependent transport system permease family.</text>
</comment>
<dbReference type="InterPro" id="IPR035906">
    <property type="entry name" value="MetI-like_sf"/>
</dbReference>
<keyword evidence="2 7" id="KW-0813">Transport</keyword>
<dbReference type="OrthoDB" id="9778910at2"/>
<dbReference type="GO" id="GO:0055085">
    <property type="term" value="P:transmembrane transport"/>
    <property type="evidence" value="ECO:0007669"/>
    <property type="project" value="InterPro"/>
</dbReference>
<feature type="transmembrane region" description="Helical" evidence="7">
    <location>
        <begin position="181"/>
        <end position="202"/>
    </location>
</feature>
<evidence type="ECO:0000256" key="1">
    <source>
        <dbReference type="ARBA" id="ARBA00004651"/>
    </source>
</evidence>
<dbReference type="EMBL" id="VCKZ01000213">
    <property type="protein sequence ID" value="TMR34104.1"/>
    <property type="molecule type" value="Genomic_DNA"/>
</dbReference>
<keyword evidence="6 7" id="KW-0472">Membrane</keyword>
<keyword evidence="3" id="KW-1003">Cell membrane</keyword>
<feature type="transmembrane region" description="Helical" evidence="7">
    <location>
        <begin position="285"/>
        <end position="310"/>
    </location>
</feature>
<evidence type="ECO:0000256" key="4">
    <source>
        <dbReference type="ARBA" id="ARBA00022692"/>
    </source>
</evidence>
<dbReference type="InterPro" id="IPR045621">
    <property type="entry name" value="BPD_transp_1_N"/>
</dbReference>
<dbReference type="InterPro" id="IPR000515">
    <property type="entry name" value="MetI-like"/>
</dbReference>
<evidence type="ECO:0000259" key="8">
    <source>
        <dbReference type="PROSITE" id="PS50928"/>
    </source>
</evidence>
<evidence type="ECO:0000256" key="5">
    <source>
        <dbReference type="ARBA" id="ARBA00022989"/>
    </source>
</evidence>
<name>A0A5S4GNL6_9ACTN</name>
<evidence type="ECO:0000256" key="7">
    <source>
        <dbReference type="RuleBase" id="RU363032"/>
    </source>
</evidence>
<feature type="transmembrane region" description="Helical" evidence="7">
    <location>
        <begin position="249"/>
        <end position="273"/>
    </location>
</feature>
<dbReference type="AlphaFoldDB" id="A0A5S4GNL6"/>
<evidence type="ECO:0000256" key="2">
    <source>
        <dbReference type="ARBA" id="ARBA00022448"/>
    </source>
</evidence>
<keyword evidence="4 7" id="KW-0812">Transmembrane</keyword>
<sequence>MSAMPVLARFLARRVASAAAVLLLVTIAVFLLVHLAPGGPEQAVGGKFATVEQQREIRASLGLDDPLPVQYGRFLERAARLDFGTSFTTRQDVTEAIGEALQVSGPLVLVSFALITVIGTAAGTLAALRAGGPLDRLVVGGGLLGAASPTFVTALVLLTVFGVKLRWLPVFGDGDDPADRALHLVLPIATLTIAGTAAMLQITRTRVLEVLREDHITFARARGLPHRRIIGRFVLRNAGIQVVTRSGTILVGLVSWGLLVEMTFGLNGVGALLVKAINERDVPTVQGVTMLIAASIVAVNVAVDLLYFTLDPRVRLTGRTSGA</sequence>
<evidence type="ECO:0000313" key="10">
    <source>
        <dbReference type="Proteomes" id="UP000305238"/>
    </source>
</evidence>
<organism evidence="9 10">
    <name type="scientific">Actinomadura geliboluensis</name>
    <dbReference type="NCBI Taxonomy" id="882440"/>
    <lineage>
        <taxon>Bacteria</taxon>
        <taxon>Bacillati</taxon>
        <taxon>Actinomycetota</taxon>
        <taxon>Actinomycetes</taxon>
        <taxon>Streptosporangiales</taxon>
        <taxon>Thermomonosporaceae</taxon>
        <taxon>Actinomadura</taxon>
    </lineage>
</organism>